<dbReference type="AlphaFoldDB" id="A0A1R3VE38"/>
<accession>A0A1R3VE38</accession>
<protein>
    <submittedName>
        <fullName evidence="1">Uncharacterized protein</fullName>
    </submittedName>
</protein>
<organism evidence="1 2">
    <name type="scientific">Mesorhizobium prunaredense</name>
    <dbReference type="NCBI Taxonomy" id="1631249"/>
    <lineage>
        <taxon>Bacteria</taxon>
        <taxon>Pseudomonadati</taxon>
        <taxon>Pseudomonadota</taxon>
        <taxon>Alphaproteobacteria</taxon>
        <taxon>Hyphomicrobiales</taxon>
        <taxon>Phyllobacteriaceae</taxon>
        <taxon>Mesorhizobium</taxon>
    </lineage>
</organism>
<name>A0A1R3VE38_9HYPH</name>
<keyword evidence="2" id="KW-1185">Reference proteome</keyword>
<evidence type="ECO:0000313" key="1">
    <source>
        <dbReference type="EMBL" id="SIT57092.1"/>
    </source>
</evidence>
<dbReference type="STRING" id="1631249.BQ8794_30541"/>
<proteinExistence type="predicted"/>
<evidence type="ECO:0000313" key="2">
    <source>
        <dbReference type="Proteomes" id="UP000188388"/>
    </source>
</evidence>
<dbReference type="EMBL" id="FTPD01000023">
    <property type="protein sequence ID" value="SIT57092.1"/>
    <property type="molecule type" value="Genomic_DNA"/>
</dbReference>
<reference evidence="2" key="1">
    <citation type="submission" date="2017-01" db="EMBL/GenBank/DDBJ databases">
        <authorList>
            <person name="Brunel B."/>
        </authorList>
    </citation>
    <scope>NUCLEOTIDE SEQUENCE [LARGE SCALE GENOMIC DNA]</scope>
</reference>
<sequence>MERSNSGLDLSQSGFFQNSKNPAFGSLKGPFKRALALRCSILGCRLRVHKGLDLLERSI</sequence>
<gene>
    <name evidence="1" type="ORF">BQ8794_30541</name>
</gene>
<dbReference type="Proteomes" id="UP000188388">
    <property type="component" value="Unassembled WGS sequence"/>
</dbReference>